<evidence type="ECO:0000313" key="4">
    <source>
        <dbReference type="Proteomes" id="UP000218323"/>
    </source>
</evidence>
<evidence type="ECO:0000259" key="1">
    <source>
        <dbReference type="Pfam" id="PF04773"/>
    </source>
</evidence>
<comment type="caution">
    <text evidence="3">The sequence shown here is derived from an EMBL/GenBank/DDBJ whole genome shotgun (WGS) entry which is preliminary data.</text>
</comment>
<feature type="domain" description="FecR N-terminal" evidence="2">
    <location>
        <begin position="15"/>
        <end position="55"/>
    </location>
</feature>
<dbReference type="EMBL" id="NWVC01000008">
    <property type="protein sequence ID" value="PCG13461.1"/>
    <property type="molecule type" value="Genomic_DNA"/>
</dbReference>
<dbReference type="Pfam" id="PF16220">
    <property type="entry name" value="DUF4880"/>
    <property type="match status" value="1"/>
</dbReference>
<dbReference type="Gene3D" id="3.55.50.30">
    <property type="match status" value="1"/>
</dbReference>
<dbReference type="Pfam" id="PF04773">
    <property type="entry name" value="FecR"/>
    <property type="match status" value="1"/>
</dbReference>
<evidence type="ECO:0000259" key="2">
    <source>
        <dbReference type="Pfam" id="PF16220"/>
    </source>
</evidence>
<dbReference type="GO" id="GO:0016989">
    <property type="term" value="F:sigma factor antagonist activity"/>
    <property type="evidence" value="ECO:0007669"/>
    <property type="project" value="TreeGrafter"/>
</dbReference>
<proteinExistence type="predicted"/>
<sequence>MERPPADARDERDARAAEWAARLAGGALPTAPAADLDRWLEADPRHRGALVRAQAALAALARPPMDDVVPAAPVRLPPRTLGRRALLAGGAACGLAGLAIALRPVPSLATGIGEIRQTPLDDGSSVVLDTATRVTPRFSAAVRDLRLDQGRALFRVAHDPARPFVVEAAGIRIRAMGTAFSVAREDGVEVLVTEGIVEVTGALRPARLRAGERGRFRAGDAASTDRLSADAMARALDWRDGRLELQGQSLASAVAAINRYNRRPIVVADAALAREPLHGAFRNDDPEGFARTVALTLGTRSHVENDRIVIGP</sequence>
<reference evidence="3 4" key="1">
    <citation type="submission" date="2017-09" db="EMBL/GenBank/DDBJ databases">
        <title>Sphingomonas adhaesiva DSM 7418, whole genome shotgun sequence.</title>
        <authorList>
            <person name="Feng G."/>
            <person name="Zhu H."/>
        </authorList>
    </citation>
    <scope>NUCLEOTIDE SEQUENCE [LARGE SCALE GENOMIC DNA]</scope>
    <source>
        <strain evidence="3 4">DSM 7418</strain>
    </source>
</reference>
<feature type="domain" description="FecR protein" evidence="1">
    <location>
        <begin position="108"/>
        <end position="198"/>
    </location>
</feature>
<dbReference type="Gene3D" id="2.60.120.1440">
    <property type="match status" value="1"/>
</dbReference>
<keyword evidence="4" id="KW-1185">Reference proteome</keyword>
<organism evidence="3 4">
    <name type="scientific">Sphingomonas adhaesiva</name>
    <dbReference type="NCBI Taxonomy" id="28212"/>
    <lineage>
        <taxon>Bacteria</taxon>
        <taxon>Pseudomonadati</taxon>
        <taxon>Pseudomonadota</taxon>
        <taxon>Alphaproteobacteria</taxon>
        <taxon>Sphingomonadales</taxon>
        <taxon>Sphingomonadaceae</taxon>
        <taxon>Sphingomonas</taxon>
    </lineage>
</organism>
<dbReference type="InterPro" id="IPR006860">
    <property type="entry name" value="FecR"/>
</dbReference>
<dbReference type="PANTHER" id="PTHR30273:SF2">
    <property type="entry name" value="PROTEIN FECR"/>
    <property type="match status" value="1"/>
</dbReference>
<accession>A0A2A4I498</accession>
<dbReference type="PANTHER" id="PTHR30273">
    <property type="entry name" value="PERIPLASMIC SIGNAL SENSOR AND SIGMA FACTOR ACTIVATOR FECR-RELATED"/>
    <property type="match status" value="1"/>
</dbReference>
<dbReference type="PIRSF" id="PIRSF018266">
    <property type="entry name" value="FecR"/>
    <property type="match status" value="1"/>
</dbReference>
<gene>
    <name evidence="3" type="ORF">COA07_14940</name>
</gene>
<dbReference type="InterPro" id="IPR032623">
    <property type="entry name" value="FecR_N"/>
</dbReference>
<dbReference type="Proteomes" id="UP000218323">
    <property type="component" value="Unassembled WGS sequence"/>
</dbReference>
<evidence type="ECO:0000313" key="3">
    <source>
        <dbReference type="EMBL" id="PCG13461.1"/>
    </source>
</evidence>
<name>A0A2A4I498_9SPHN</name>
<protein>
    <submittedName>
        <fullName evidence="3">Iron dicitrate transport regulator FecR</fullName>
    </submittedName>
</protein>
<dbReference type="AlphaFoldDB" id="A0A2A4I498"/>
<dbReference type="InterPro" id="IPR012373">
    <property type="entry name" value="Ferrdict_sens_TM"/>
</dbReference>
<dbReference type="RefSeq" id="WP_096641296.1">
    <property type="nucleotide sequence ID" value="NZ_NWVC01000008.1"/>
</dbReference>